<accession>A0ABT2CJG7</accession>
<keyword evidence="1" id="KW-0812">Transmembrane</keyword>
<feature type="transmembrane region" description="Helical" evidence="1">
    <location>
        <begin position="108"/>
        <end position="132"/>
    </location>
</feature>
<name>A0ABT2CJG7_9ACTN</name>
<keyword evidence="1" id="KW-1133">Transmembrane helix</keyword>
<evidence type="ECO:0000313" key="3">
    <source>
        <dbReference type="Proteomes" id="UP001431313"/>
    </source>
</evidence>
<feature type="transmembrane region" description="Helical" evidence="1">
    <location>
        <begin position="152"/>
        <end position="170"/>
    </location>
</feature>
<keyword evidence="1" id="KW-0472">Membrane</keyword>
<reference evidence="2" key="1">
    <citation type="submission" date="2022-08" db="EMBL/GenBank/DDBJ databases">
        <authorList>
            <person name="Somphong A."/>
            <person name="Phongsopitanun W."/>
        </authorList>
    </citation>
    <scope>NUCLEOTIDE SEQUENCE</scope>
    <source>
        <strain evidence="2">LP05-1</strain>
    </source>
</reference>
<gene>
    <name evidence="2" type="ORF">NX801_16415</name>
</gene>
<evidence type="ECO:0000313" key="2">
    <source>
        <dbReference type="EMBL" id="MCS0637217.1"/>
    </source>
</evidence>
<keyword evidence="3" id="KW-1185">Reference proteome</keyword>
<sequence>MSAAAALPRGPFARGTPVLRTARQHATGSAAAFRTATGAIRRAAGAADRIAAGIRASATSVRRLAAPAAGTAGAVTRVGGPGAGAGVRGTGTGAARARTAAARLGSGVGGLLALFAPLIDVGGLLSGLLGPFGTALTVGSVAMTGINTAMRANPVGFLIGILVPVAAYLVELAVNSRTGQRIIAQVMSQALAGFRSVLAFLGPVLRALGSTVAASAGGWRTVITGVLRGIGAAVGGLTRIRSTVSAAGDALRGITARVWTGLRDAVRPVVRWITSSVPGFFSRVRTAVSGTLGAIGRFVESGLQIVLGVVKGPVNALIAFANWLIDGLNELSFSVLGKKFGVHFDKLPMLAEGGVVLPGAPDRAPRILPLSELDHRRVLAPAAPAPPARLAEFREEAGAGPRSTAEDLLFLATATATALPGS</sequence>
<comment type="caution">
    <text evidence="2">The sequence shown here is derived from an EMBL/GenBank/DDBJ whole genome shotgun (WGS) entry which is preliminary data.</text>
</comment>
<dbReference type="RefSeq" id="WP_258788453.1">
    <property type="nucleotide sequence ID" value="NZ_JANUGQ010000012.1"/>
</dbReference>
<evidence type="ECO:0000256" key="1">
    <source>
        <dbReference type="SAM" id="Phobius"/>
    </source>
</evidence>
<dbReference type="EMBL" id="JANUGQ010000012">
    <property type="protein sequence ID" value="MCS0637217.1"/>
    <property type="molecule type" value="Genomic_DNA"/>
</dbReference>
<protein>
    <submittedName>
        <fullName evidence="2">Tape-measure protein</fullName>
    </submittedName>
</protein>
<dbReference type="Proteomes" id="UP001431313">
    <property type="component" value="Unassembled WGS sequence"/>
</dbReference>
<organism evidence="2 3">
    <name type="scientific">Streptomyces pyxinae</name>
    <dbReference type="NCBI Taxonomy" id="2970734"/>
    <lineage>
        <taxon>Bacteria</taxon>
        <taxon>Bacillati</taxon>
        <taxon>Actinomycetota</taxon>
        <taxon>Actinomycetes</taxon>
        <taxon>Kitasatosporales</taxon>
        <taxon>Streptomycetaceae</taxon>
        <taxon>Streptomyces</taxon>
    </lineage>
</organism>
<proteinExistence type="predicted"/>